<dbReference type="GO" id="GO:0030632">
    <property type="term" value="P:D-alanine biosynthetic process"/>
    <property type="evidence" value="ECO:0007669"/>
    <property type="project" value="UniProtKB-UniRule"/>
</dbReference>
<feature type="modified residue" description="N6-(pyridoxal phosphate)lysine" evidence="5 6">
    <location>
        <position position="33"/>
    </location>
</feature>
<comment type="caution">
    <text evidence="9">The sequence shown here is derived from an EMBL/GenBank/DDBJ whole genome shotgun (WGS) entry which is preliminary data.</text>
</comment>
<dbReference type="CDD" id="cd06827">
    <property type="entry name" value="PLPDE_III_AR_proteobact"/>
    <property type="match status" value="1"/>
</dbReference>
<dbReference type="Pfam" id="PF01168">
    <property type="entry name" value="Ala_racemase_N"/>
    <property type="match status" value="1"/>
</dbReference>
<dbReference type="SUPFAM" id="SSF50621">
    <property type="entry name" value="Alanine racemase C-terminal domain-like"/>
    <property type="match status" value="1"/>
</dbReference>
<comment type="cofactor">
    <cofactor evidence="2 5 6">
        <name>pyridoxal 5'-phosphate</name>
        <dbReference type="ChEBI" id="CHEBI:597326"/>
    </cofactor>
</comment>
<dbReference type="AlphaFoldDB" id="A0A1X3DGG3"/>
<keyword evidence="4 5" id="KW-0413">Isomerase</keyword>
<comment type="function">
    <text evidence="5">Catalyzes the interconversion of L-alanine and D-alanine. May also act on other amino acids.</text>
</comment>
<dbReference type="InterPro" id="IPR000821">
    <property type="entry name" value="Ala_racemase"/>
</dbReference>
<evidence type="ECO:0000256" key="6">
    <source>
        <dbReference type="PIRSR" id="PIRSR600821-50"/>
    </source>
</evidence>
<evidence type="ECO:0000256" key="5">
    <source>
        <dbReference type="HAMAP-Rule" id="MF_01201"/>
    </source>
</evidence>
<evidence type="ECO:0000313" key="9">
    <source>
        <dbReference type="EMBL" id="OSI19039.1"/>
    </source>
</evidence>
<dbReference type="Gene3D" id="2.40.37.10">
    <property type="entry name" value="Lyase, Ornithine Decarboxylase, Chain A, domain 1"/>
    <property type="match status" value="1"/>
</dbReference>
<feature type="binding site" evidence="5 7">
    <location>
        <position position="298"/>
    </location>
    <ligand>
        <name>substrate</name>
    </ligand>
</feature>
<dbReference type="SUPFAM" id="SSF51419">
    <property type="entry name" value="PLP-binding barrel"/>
    <property type="match status" value="1"/>
</dbReference>
<feature type="active site" description="Proton acceptor; specific for D-alanine" evidence="5">
    <location>
        <position position="33"/>
    </location>
</feature>
<name>A0A1X3DGG3_9NEIS</name>
<feature type="binding site" evidence="5 7">
    <location>
        <position position="129"/>
    </location>
    <ligand>
        <name>substrate</name>
    </ligand>
</feature>
<evidence type="ECO:0000256" key="1">
    <source>
        <dbReference type="ARBA" id="ARBA00000316"/>
    </source>
</evidence>
<dbReference type="SMART" id="SM01005">
    <property type="entry name" value="Ala_racemase_C"/>
    <property type="match status" value="1"/>
</dbReference>
<accession>A0A1X3DGG3</accession>
<dbReference type="InterPro" id="IPR029066">
    <property type="entry name" value="PLP-binding_barrel"/>
</dbReference>
<comment type="similarity">
    <text evidence="5">Belongs to the alanine racemase family.</text>
</comment>
<reference evidence="10" key="1">
    <citation type="submission" date="2017-01" db="EMBL/GenBank/DDBJ databases">
        <authorList>
            <person name="Mah S.A."/>
            <person name="Swanson W.J."/>
            <person name="Moy G.W."/>
            <person name="Vacquier V.D."/>
        </authorList>
    </citation>
    <scope>NUCLEOTIDE SEQUENCE [LARGE SCALE GENOMIC DNA]</scope>
    <source>
        <strain evidence="10">124861</strain>
    </source>
</reference>
<dbReference type="HAMAP" id="MF_01201">
    <property type="entry name" value="Ala_racemase"/>
    <property type="match status" value="1"/>
</dbReference>
<dbReference type="FunFam" id="3.20.20.10:FF:000002">
    <property type="entry name" value="Alanine racemase"/>
    <property type="match status" value="1"/>
</dbReference>
<gene>
    <name evidence="9" type="ORF">BV912_09030</name>
</gene>
<dbReference type="STRING" id="1931275.BV914_06180"/>
<evidence type="ECO:0000256" key="3">
    <source>
        <dbReference type="ARBA" id="ARBA00022898"/>
    </source>
</evidence>
<dbReference type="EMBL" id="MTAB01000021">
    <property type="protein sequence ID" value="OSI19039.1"/>
    <property type="molecule type" value="Genomic_DNA"/>
</dbReference>
<sequence length="352" mass="38920">MRPLNAQIRLDNLRHNYQTLKNIHGNKLLAVVKANAYGHGAVRCAHALADMADGFAVASIEEAVQLRENGIENPILLLEGVFEAKEYALVDQYRLWPAVCSQWQLEALLHHEWQAPVKVWLKMDSGMHRAGFFPHNYAAAYTALKQNPNVAEIVKFSHFACADDPESGMTEIQLEAFDLGCEGLEGEESLANSAAMLRFPEARRDWGRAGIALYGASPLDGSDERLKPVMRLSTRVFGERVLQPHSPVGYGAVFYTQKSTRVGLIACGYADGYPRHAPTGTPVAVGTHRSRLIGRISMDMMTIELDVSREGIGDEVELWGDTVNINEVAAAAGTIAYELLCNVKRAKFTYYE</sequence>
<dbReference type="InterPro" id="IPR011079">
    <property type="entry name" value="Ala_racemase_C"/>
</dbReference>
<dbReference type="InterPro" id="IPR001608">
    <property type="entry name" value="Ala_racemase_N"/>
</dbReference>
<dbReference type="GO" id="GO:0005829">
    <property type="term" value="C:cytosol"/>
    <property type="evidence" value="ECO:0007669"/>
    <property type="project" value="TreeGrafter"/>
</dbReference>
<keyword evidence="3 5" id="KW-0663">Pyridoxal phosphate</keyword>
<dbReference type="RefSeq" id="WP_085359985.1">
    <property type="nucleotide sequence ID" value="NZ_MTAB01000021.1"/>
</dbReference>
<evidence type="ECO:0000259" key="8">
    <source>
        <dbReference type="SMART" id="SM01005"/>
    </source>
</evidence>
<dbReference type="PANTHER" id="PTHR30511">
    <property type="entry name" value="ALANINE RACEMASE"/>
    <property type="match status" value="1"/>
</dbReference>
<dbReference type="InterPro" id="IPR020622">
    <property type="entry name" value="Ala_racemase_pyridoxalP-BS"/>
</dbReference>
<dbReference type="NCBIfam" id="TIGR00492">
    <property type="entry name" value="alr"/>
    <property type="match status" value="1"/>
</dbReference>
<dbReference type="Gene3D" id="3.20.20.10">
    <property type="entry name" value="Alanine racemase"/>
    <property type="match status" value="1"/>
</dbReference>
<organism evidence="9 10">
    <name type="scientific">Neisseria dumasiana</name>
    <dbReference type="NCBI Taxonomy" id="1931275"/>
    <lineage>
        <taxon>Bacteria</taxon>
        <taxon>Pseudomonadati</taxon>
        <taxon>Pseudomonadota</taxon>
        <taxon>Betaproteobacteria</taxon>
        <taxon>Neisseriales</taxon>
        <taxon>Neisseriaceae</taxon>
        <taxon>Neisseria</taxon>
    </lineage>
</organism>
<feature type="active site" description="Proton acceptor; specific for L-alanine" evidence="5">
    <location>
        <position position="250"/>
    </location>
</feature>
<dbReference type="EC" id="5.1.1.1" evidence="5"/>
<evidence type="ECO:0000256" key="2">
    <source>
        <dbReference type="ARBA" id="ARBA00001933"/>
    </source>
</evidence>
<dbReference type="PRINTS" id="PR00992">
    <property type="entry name" value="ALARACEMASE"/>
</dbReference>
<dbReference type="UniPathway" id="UPA00042">
    <property type="reaction ID" value="UER00497"/>
</dbReference>
<dbReference type="InterPro" id="IPR009006">
    <property type="entry name" value="Ala_racemase/Decarboxylase_C"/>
</dbReference>
<evidence type="ECO:0000313" key="10">
    <source>
        <dbReference type="Proteomes" id="UP000193303"/>
    </source>
</evidence>
<dbReference type="PANTHER" id="PTHR30511:SF0">
    <property type="entry name" value="ALANINE RACEMASE, CATABOLIC-RELATED"/>
    <property type="match status" value="1"/>
</dbReference>
<dbReference type="PROSITE" id="PS00395">
    <property type="entry name" value="ALANINE_RACEMASE"/>
    <property type="match status" value="1"/>
</dbReference>
<comment type="pathway">
    <text evidence="5">Amino-acid biosynthesis; D-alanine biosynthesis; D-alanine from L-alanine: step 1/1.</text>
</comment>
<evidence type="ECO:0000256" key="4">
    <source>
        <dbReference type="ARBA" id="ARBA00023235"/>
    </source>
</evidence>
<dbReference type="GO" id="GO:0008784">
    <property type="term" value="F:alanine racemase activity"/>
    <property type="evidence" value="ECO:0007669"/>
    <property type="project" value="UniProtKB-UniRule"/>
</dbReference>
<evidence type="ECO:0000256" key="7">
    <source>
        <dbReference type="PIRSR" id="PIRSR600821-52"/>
    </source>
</evidence>
<proteinExistence type="inferred from homology"/>
<dbReference type="Pfam" id="PF00842">
    <property type="entry name" value="Ala_racemase_C"/>
    <property type="match status" value="1"/>
</dbReference>
<dbReference type="OrthoDB" id="9813814at2"/>
<comment type="catalytic activity">
    <reaction evidence="1 5">
        <text>L-alanine = D-alanine</text>
        <dbReference type="Rhea" id="RHEA:20249"/>
        <dbReference type="ChEBI" id="CHEBI:57416"/>
        <dbReference type="ChEBI" id="CHEBI:57972"/>
        <dbReference type="EC" id="5.1.1.1"/>
    </reaction>
</comment>
<protein>
    <recommendedName>
        <fullName evidence="5">Alanine racemase</fullName>
        <ecNumber evidence="5">5.1.1.1</ecNumber>
    </recommendedName>
</protein>
<dbReference type="GO" id="GO:0030170">
    <property type="term" value="F:pyridoxal phosphate binding"/>
    <property type="evidence" value="ECO:0007669"/>
    <property type="project" value="UniProtKB-UniRule"/>
</dbReference>
<feature type="domain" description="Alanine racemase C-terminal" evidence="8">
    <location>
        <begin position="229"/>
        <end position="351"/>
    </location>
</feature>
<dbReference type="Proteomes" id="UP000193303">
    <property type="component" value="Unassembled WGS sequence"/>
</dbReference>